<dbReference type="InterPro" id="IPR023201">
    <property type="entry name" value="SecY_dom_sf"/>
</dbReference>
<dbReference type="HAMAP" id="MF_01465">
    <property type="entry name" value="SecY"/>
    <property type="match status" value="1"/>
</dbReference>
<keyword evidence="8 10" id="KW-0472">Membrane</keyword>
<feature type="transmembrane region" description="Helical" evidence="10">
    <location>
        <begin position="360"/>
        <end position="382"/>
    </location>
</feature>
<protein>
    <recommendedName>
        <fullName evidence="9 10">Protein translocase subunit SecY</fullName>
    </recommendedName>
</protein>
<comment type="subcellular location">
    <subcellularLocation>
        <location evidence="10">Cell membrane</location>
        <topology evidence="10">Multi-pass membrane protein</topology>
    </subcellularLocation>
    <subcellularLocation>
        <location evidence="1 12">Membrane</location>
        <topology evidence="1 12">Multi-pass membrane protein</topology>
    </subcellularLocation>
</comment>
<keyword evidence="3 10" id="KW-0813">Transport</keyword>
<dbReference type="GO" id="GO:0043952">
    <property type="term" value="P:protein transport by the Sec complex"/>
    <property type="evidence" value="ECO:0007669"/>
    <property type="project" value="UniProtKB-UniRule"/>
</dbReference>
<feature type="transmembrane region" description="Helical" evidence="10">
    <location>
        <begin position="170"/>
        <end position="189"/>
    </location>
</feature>
<evidence type="ECO:0000256" key="2">
    <source>
        <dbReference type="ARBA" id="ARBA00005751"/>
    </source>
</evidence>
<organism evidence="14 15">
    <name type="scientific">Candidatus Berkelbacteria bacterium CG08_land_8_20_14_0_20_39_8</name>
    <dbReference type="NCBI Taxonomy" id="1974511"/>
    <lineage>
        <taxon>Bacteria</taxon>
        <taxon>Candidatus Berkelbacteria</taxon>
    </lineage>
</organism>
<feature type="transmembrane region" description="Helical" evidence="10">
    <location>
        <begin position="250"/>
        <end position="275"/>
    </location>
</feature>
<keyword evidence="7 10" id="KW-0811">Translocation</keyword>
<dbReference type="NCBIfam" id="TIGR00967">
    <property type="entry name" value="3a0501s007"/>
    <property type="match status" value="1"/>
</dbReference>
<dbReference type="GO" id="GO:0005886">
    <property type="term" value="C:plasma membrane"/>
    <property type="evidence" value="ECO:0007669"/>
    <property type="project" value="UniProtKB-SubCell"/>
</dbReference>
<evidence type="ECO:0000256" key="5">
    <source>
        <dbReference type="ARBA" id="ARBA00022927"/>
    </source>
</evidence>
<evidence type="ECO:0000256" key="4">
    <source>
        <dbReference type="ARBA" id="ARBA00022692"/>
    </source>
</evidence>
<dbReference type="FunFam" id="1.10.3370.10:FF:000001">
    <property type="entry name" value="Preprotein translocase subunit SecY"/>
    <property type="match status" value="1"/>
</dbReference>
<evidence type="ECO:0000256" key="11">
    <source>
        <dbReference type="RuleBase" id="RU000537"/>
    </source>
</evidence>
<comment type="similarity">
    <text evidence="2 10 13">Belongs to the SecY/SEC61-alpha family.</text>
</comment>
<gene>
    <name evidence="10" type="primary">secY</name>
    <name evidence="14" type="ORF">COT12_01860</name>
</gene>
<evidence type="ECO:0000256" key="3">
    <source>
        <dbReference type="ARBA" id="ARBA00022448"/>
    </source>
</evidence>
<feature type="transmembrane region" description="Helical" evidence="10">
    <location>
        <begin position="142"/>
        <end position="163"/>
    </location>
</feature>
<keyword evidence="4 10" id="KW-0812">Transmembrane</keyword>
<dbReference type="Gene3D" id="1.10.3370.10">
    <property type="entry name" value="SecY subunit domain"/>
    <property type="match status" value="1"/>
</dbReference>
<evidence type="ECO:0000256" key="12">
    <source>
        <dbReference type="RuleBase" id="RU003484"/>
    </source>
</evidence>
<keyword evidence="5 10" id="KW-0653">Protein transport</keyword>
<dbReference type="PROSITE" id="PS00756">
    <property type="entry name" value="SECY_2"/>
    <property type="match status" value="1"/>
</dbReference>
<reference evidence="15" key="1">
    <citation type="submission" date="2017-09" db="EMBL/GenBank/DDBJ databases">
        <title>Depth-based differentiation of microbial function through sediment-hosted aquifers and enrichment of novel symbionts in the deep terrestrial subsurface.</title>
        <authorList>
            <person name="Probst A.J."/>
            <person name="Ladd B."/>
            <person name="Jarett J.K."/>
            <person name="Geller-Mcgrath D.E."/>
            <person name="Sieber C.M.K."/>
            <person name="Emerson J.B."/>
            <person name="Anantharaman K."/>
            <person name="Thomas B.C."/>
            <person name="Malmstrom R."/>
            <person name="Stieglmeier M."/>
            <person name="Klingl A."/>
            <person name="Woyke T."/>
            <person name="Ryan C.M."/>
            <person name="Banfield J.F."/>
        </authorList>
    </citation>
    <scope>NUCLEOTIDE SEQUENCE [LARGE SCALE GENOMIC DNA]</scope>
</reference>
<evidence type="ECO:0000256" key="8">
    <source>
        <dbReference type="ARBA" id="ARBA00023136"/>
    </source>
</evidence>
<evidence type="ECO:0000313" key="14">
    <source>
        <dbReference type="EMBL" id="PIU24278.1"/>
    </source>
</evidence>
<feature type="transmembrane region" description="Helical" evidence="10">
    <location>
        <begin position="388"/>
        <end position="406"/>
    </location>
</feature>
<dbReference type="SUPFAM" id="SSF103491">
    <property type="entry name" value="Preprotein translocase SecY subunit"/>
    <property type="match status" value="1"/>
</dbReference>
<evidence type="ECO:0000256" key="10">
    <source>
        <dbReference type="HAMAP-Rule" id="MF_01465"/>
    </source>
</evidence>
<keyword evidence="6 10" id="KW-1133">Transmembrane helix</keyword>
<sequence>MNTLSKIWEYKDLRNKVLVVAGLLVLTRIVAHIPLPGVNLSELQAFFSQNQIFGLLNMFSGGTMSSFSIALMGVGPYITSSIVFQLLTMIVPKLEEMQKEGEAGRNKINQWTRILTVPLAIIQGYSMLYLLHSQGIIPSWTLYQLIIMLISITAGTMVLMWIGEIITEKGIGNGLSLIISVGILAQLPTSIRNTASLISVADTTKILELILLVLIIVLTVGVIVLITEGQRNIPVSYARKSRGFHSYSSLNTFLPIRVNTAGVIPIIFAMSLMIIPGVVGKFLESAVSAWIARAATTTVNLFNNNLFYGSLYFLLVVAFTYFYTAVVFKPDQIAENLQKQGGFIPGIRPGNETVRFLSNIIVRITLTSSIFLGLVAVLPYIMQAVTNINTLVIGGTGILIVVSVTIETMNQLQAQLTMHTYENY</sequence>
<accession>A0A2M6YC73</accession>
<dbReference type="EMBL" id="PEXI01000058">
    <property type="protein sequence ID" value="PIU24278.1"/>
    <property type="molecule type" value="Genomic_DNA"/>
</dbReference>
<proteinExistence type="inferred from homology"/>
<dbReference type="PANTHER" id="PTHR10906">
    <property type="entry name" value="SECY/SEC61-ALPHA FAMILY MEMBER"/>
    <property type="match status" value="1"/>
</dbReference>
<evidence type="ECO:0000256" key="13">
    <source>
        <dbReference type="RuleBase" id="RU004349"/>
    </source>
</evidence>
<name>A0A2M6YC73_9BACT</name>
<dbReference type="PIRSF" id="PIRSF004557">
    <property type="entry name" value="SecY"/>
    <property type="match status" value="1"/>
</dbReference>
<comment type="function">
    <text evidence="10 11">The central subunit of the protein translocation channel SecYEG. Consists of two halves formed by TMs 1-5 and 6-10. These two domains form a lateral gate at the front which open onto the bilayer between TMs 2 and 7, and are clamped together by SecE at the back. The channel is closed by both a pore ring composed of hydrophobic SecY resides and a short helix (helix 2A) on the extracellular side of the membrane which forms a plug. The plug probably moves laterally to allow the channel to open. The ring and the pore may move independently.</text>
</comment>
<comment type="subunit">
    <text evidence="10">Component of the Sec protein translocase complex. Heterotrimer consisting of SecY, SecE and SecG subunits. The heterotrimers can form oligomers, although 1 heterotrimer is thought to be able to translocate proteins. Interacts with the ribosome. Interacts with SecDF, and other proteins may be involved. Interacts with SecA.</text>
</comment>
<keyword evidence="10" id="KW-1003">Cell membrane</keyword>
<evidence type="ECO:0000313" key="15">
    <source>
        <dbReference type="Proteomes" id="UP000229896"/>
    </source>
</evidence>
<comment type="caution">
    <text evidence="14">The sequence shown here is derived from an EMBL/GenBank/DDBJ whole genome shotgun (WGS) entry which is preliminary data.</text>
</comment>
<dbReference type="PROSITE" id="PS00755">
    <property type="entry name" value="SECY_1"/>
    <property type="match status" value="1"/>
</dbReference>
<evidence type="ECO:0000256" key="9">
    <source>
        <dbReference type="ARBA" id="ARBA00039733"/>
    </source>
</evidence>
<dbReference type="PRINTS" id="PR00303">
    <property type="entry name" value="SECYTRNLCASE"/>
</dbReference>
<comment type="caution">
    <text evidence="10">Lacks conserved residue(s) required for the propagation of feature annotation.</text>
</comment>
<dbReference type="Proteomes" id="UP000229896">
    <property type="component" value="Unassembled WGS sequence"/>
</dbReference>
<dbReference type="InterPro" id="IPR030659">
    <property type="entry name" value="SecY_CS"/>
</dbReference>
<evidence type="ECO:0000256" key="7">
    <source>
        <dbReference type="ARBA" id="ARBA00023010"/>
    </source>
</evidence>
<dbReference type="InterPro" id="IPR026593">
    <property type="entry name" value="SecY"/>
</dbReference>
<dbReference type="GO" id="GO:0006605">
    <property type="term" value="P:protein targeting"/>
    <property type="evidence" value="ECO:0007669"/>
    <property type="project" value="UniProtKB-UniRule"/>
</dbReference>
<dbReference type="AlphaFoldDB" id="A0A2M6YC73"/>
<feature type="transmembrane region" description="Helical" evidence="10">
    <location>
        <begin position="209"/>
        <end position="229"/>
    </location>
</feature>
<evidence type="ECO:0000256" key="6">
    <source>
        <dbReference type="ARBA" id="ARBA00022989"/>
    </source>
</evidence>
<dbReference type="GO" id="GO:0065002">
    <property type="term" value="P:intracellular protein transmembrane transport"/>
    <property type="evidence" value="ECO:0007669"/>
    <property type="project" value="UniProtKB-UniRule"/>
</dbReference>
<feature type="transmembrane region" description="Helical" evidence="10">
    <location>
        <begin position="67"/>
        <end position="91"/>
    </location>
</feature>
<dbReference type="Pfam" id="PF00344">
    <property type="entry name" value="SecY"/>
    <property type="match status" value="1"/>
</dbReference>
<dbReference type="InterPro" id="IPR002208">
    <property type="entry name" value="SecY/SEC61-alpha"/>
</dbReference>
<feature type="transmembrane region" description="Helical" evidence="10">
    <location>
        <begin position="306"/>
        <end position="328"/>
    </location>
</feature>
<evidence type="ECO:0000256" key="1">
    <source>
        <dbReference type="ARBA" id="ARBA00004141"/>
    </source>
</evidence>
<feature type="transmembrane region" description="Helical" evidence="10">
    <location>
        <begin position="111"/>
        <end position="130"/>
    </location>
</feature>